<feature type="compositionally biased region" description="Low complexity" evidence="1">
    <location>
        <begin position="328"/>
        <end position="337"/>
    </location>
</feature>
<organism evidence="2 3">
    <name type="scientific">Aspergillus tanneri</name>
    <dbReference type="NCBI Taxonomy" id="1220188"/>
    <lineage>
        <taxon>Eukaryota</taxon>
        <taxon>Fungi</taxon>
        <taxon>Dikarya</taxon>
        <taxon>Ascomycota</taxon>
        <taxon>Pezizomycotina</taxon>
        <taxon>Eurotiomycetes</taxon>
        <taxon>Eurotiomycetidae</taxon>
        <taxon>Eurotiales</taxon>
        <taxon>Aspergillaceae</taxon>
        <taxon>Aspergillus</taxon>
        <taxon>Aspergillus subgen. Circumdati</taxon>
    </lineage>
</organism>
<evidence type="ECO:0000313" key="2">
    <source>
        <dbReference type="EMBL" id="KAA8652088.1"/>
    </source>
</evidence>
<sequence length="622" mass="68381">MSFLTVGIPEIHQKPLLVLDTSKYVELFHRIGYILRLIGSWDVSQQDDFLKRVTAGWYIQWFTVGMITNSDLIPTPYGHDNSDWIYIHLVGPDRGVIPDILEKEELFKLVLGFGTDLKVLWKLRLSDIVDIFERLVEVGYIESFNLRITKNNSSGEFNTDPTQPSPFPSCPPMTDPTPSSPENYPTGTGAIFDQFIDNNAGIELSMEPWMPSDPVPNTKFHANPATPTTFVNGDVVSTPAEELFTPSGLTPGPDTGALSYPTPSSQFNSPPAGRPLTLPVSGSCLSPSCSANTLQSIGTPPDLVATPVSVPSPGADASPYPTSYSANSPRGSARGSQQQQIISRLLQSCKFGDKNVLFTDIQIGHICKAEARILPRDPLGILQPIFDAEGTIPSSLSKLGLPESWEGKDGAVNYLKVLEEDKSKKKPFSCPLARRVAQILLFVSYKSLCMQQGETGVVTSILTAYNNDPSKSKSSKCNNNRFSTYYIRRGRWWWRFAASLGFGILLVADEKLVDSIHDDRFSNDQINALITFILHTRPGTVRLLHSLGAVAISILNGVIDSRIRHIILDNNTGLLRQAALTTAADEDQRAFQNRPLTNPLVLEDTTIPANEELTAFLAIYNA</sequence>
<evidence type="ECO:0000313" key="3">
    <source>
        <dbReference type="Proteomes" id="UP000324241"/>
    </source>
</evidence>
<dbReference type="OrthoDB" id="4508405at2759"/>
<gene>
    <name evidence="2" type="ORF">ATNIH1004_000992</name>
</gene>
<feature type="region of interest" description="Disordered" evidence="1">
    <location>
        <begin position="300"/>
        <end position="337"/>
    </location>
</feature>
<dbReference type="RefSeq" id="XP_033431449.1">
    <property type="nucleotide sequence ID" value="XM_033565692.1"/>
</dbReference>
<dbReference type="AlphaFoldDB" id="A0A5M9MZ08"/>
<protein>
    <submittedName>
        <fullName evidence="2">Uncharacterized protein</fullName>
    </submittedName>
</protein>
<dbReference type="VEuPathDB" id="FungiDB:EYZ11_010565"/>
<feature type="region of interest" description="Disordered" evidence="1">
    <location>
        <begin position="152"/>
        <end position="182"/>
    </location>
</feature>
<accession>A0A5M9MZ08</accession>
<dbReference type="GeneID" id="54323694"/>
<feature type="region of interest" description="Disordered" evidence="1">
    <location>
        <begin position="242"/>
        <end position="275"/>
    </location>
</feature>
<dbReference type="EMBL" id="QUQM01000002">
    <property type="protein sequence ID" value="KAA8652088.1"/>
    <property type="molecule type" value="Genomic_DNA"/>
</dbReference>
<comment type="caution">
    <text evidence="2">The sequence shown here is derived from an EMBL/GenBank/DDBJ whole genome shotgun (WGS) entry which is preliminary data.</text>
</comment>
<evidence type="ECO:0000256" key="1">
    <source>
        <dbReference type="SAM" id="MobiDB-lite"/>
    </source>
</evidence>
<reference evidence="2 3" key="1">
    <citation type="submission" date="2019-08" db="EMBL/GenBank/DDBJ databases">
        <title>The genome sequence of a newly discovered highly antifungal drug resistant Aspergillus species, Aspergillus tanneri NIH 1004.</title>
        <authorList>
            <person name="Mounaud S."/>
            <person name="Singh I."/>
            <person name="Joardar V."/>
            <person name="Pakala S."/>
            <person name="Pakala S."/>
            <person name="Venepally P."/>
            <person name="Chung J.K."/>
            <person name="Losada L."/>
            <person name="Nierman W.C."/>
        </authorList>
    </citation>
    <scope>NUCLEOTIDE SEQUENCE [LARGE SCALE GENOMIC DNA]</scope>
    <source>
        <strain evidence="2 3">NIH1004</strain>
    </source>
</reference>
<dbReference type="Proteomes" id="UP000324241">
    <property type="component" value="Unassembled WGS sequence"/>
</dbReference>
<name>A0A5M9MZ08_9EURO</name>
<feature type="compositionally biased region" description="Pro residues" evidence="1">
    <location>
        <begin position="163"/>
        <end position="179"/>
    </location>
</feature>
<proteinExistence type="predicted"/>